<organism evidence="1">
    <name type="scientific">marine sediment metagenome</name>
    <dbReference type="NCBI Taxonomy" id="412755"/>
    <lineage>
        <taxon>unclassified sequences</taxon>
        <taxon>metagenomes</taxon>
        <taxon>ecological metagenomes</taxon>
    </lineage>
</organism>
<dbReference type="PANTHER" id="PTHR32432:SF3">
    <property type="entry name" value="ETHANOLAMINE UTILIZATION PROTEIN EUTJ"/>
    <property type="match status" value="1"/>
</dbReference>
<evidence type="ECO:0008006" key="2">
    <source>
        <dbReference type="Google" id="ProtNLM"/>
    </source>
</evidence>
<accession>X0Y1Z1</accession>
<dbReference type="Gene3D" id="3.30.420.40">
    <property type="match status" value="1"/>
</dbReference>
<protein>
    <recommendedName>
        <fullName evidence="2">SHS2 domain-containing protein</fullName>
    </recommendedName>
</protein>
<sequence length="253" mass="27532">DSVELLAAGVAEIPSVGTEDPQERIAMLLQAIRGILVSNPFKTRQCILSLPAHETFVHHVKLPKLSDGQTQEALRAELRSKLPYSVDEAVIRNVVAGEVHGESEARREVIVVAAPRATLEAYLAMARRAKLDVVGINIEACAIVECFARLFRRAPDSGRTVLFVDLGAESTQVVLSHGQHIAFARNLTTAGRQFDRAVAEGMNIPITEAHAMRLDTQKADSPGAAQEKLYGLLDGPLNALADEVTQCLRYYES</sequence>
<dbReference type="Pfam" id="PF11104">
    <property type="entry name" value="PilM_2"/>
    <property type="match status" value="1"/>
</dbReference>
<proteinExistence type="predicted"/>
<dbReference type="InterPro" id="IPR043129">
    <property type="entry name" value="ATPase_NBD"/>
</dbReference>
<dbReference type="Gene3D" id="3.30.420.380">
    <property type="match status" value="1"/>
</dbReference>
<comment type="caution">
    <text evidence="1">The sequence shown here is derived from an EMBL/GenBank/DDBJ whole genome shotgun (WGS) entry which is preliminary data.</text>
</comment>
<dbReference type="EMBL" id="BARS01041049">
    <property type="protein sequence ID" value="GAG41372.1"/>
    <property type="molecule type" value="Genomic_DNA"/>
</dbReference>
<evidence type="ECO:0000313" key="1">
    <source>
        <dbReference type="EMBL" id="GAG41372.1"/>
    </source>
</evidence>
<gene>
    <name evidence="1" type="ORF">S01H1_62495</name>
</gene>
<name>X0Y1Z1_9ZZZZ</name>
<dbReference type="AlphaFoldDB" id="X0Y1Z1"/>
<dbReference type="InterPro" id="IPR005883">
    <property type="entry name" value="PilM"/>
</dbReference>
<dbReference type="CDD" id="cd24049">
    <property type="entry name" value="ASKHA_NBD_PilM"/>
    <property type="match status" value="1"/>
</dbReference>
<dbReference type="PANTHER" id="PTHR32432">
    <property type="entry name" value="CELL DIVISION PROTEIN FTSA-RELATED"/>
    <property type="match status" value="1"/>
</dbReference>
<feature type="non-terminal residue" evidence="1">
    <location>
        <position position="1"/>
    </location>
</feature>
<reference evidence="1" key="1">
    <citation type="journal article" date="2014" name="Front. Microbiol.">
        <title>High frequency of phylogenetically diverse reductive dehalogenase-homologous genes in deep subseafloor sedimentary metagenomes.</title>
        <authorList>
            <person name="Kawai M."/>
            <person name="Futagami T."/>
            <person name="Toyoda A."/>
            <person name="Takaki Y."/>
            <person name="Nishi S."/>
            <person name="Hori S."/>
            <person name="Arai W."/>
            <person name="Tsubouchi T."/>
            <person name="Morono Y."/>
            <person name="Uchiyama I."/>
            <person name="Ito T."/>
            <person name="Fujiyama A."/>
            <person name="Inagaki F."/>
            <person name="Takami H."/>
        </authorList>
    </citation>
    <scope>NUCLEOTIDE SEQUENCE</scope>
    <source>
        <strain evidence="1">Expedition CK06-06</strain>
    </source>
</reference>
<feature type="non-terminal residue" evidence="1">
    <location>
        <position position="253"/>
    </location>
</feature>
<dbReference type="SUPFAM" id="SSF53067">
    <property type="entry name" value="Actin-like ATPase domain"/>
    <property type="match status" value="2"/>
</dbReference>
<dbReference type="InterPro" id="IPR050696">
    <property type="entry name" value="FtsA/MreB"/>
</dbReference>